<feature type="transmembrane region" description="Helical" evidence="1">
    <location>
        <begin position="63"/>
        <end position="81"/>
    </location>
</feature>
<dbReference type="AlphaFoldDB" id="A0A380WJE7"/>
<keyword evidence="1" id="KW-0812">Transmembrane</keyword>
<evidence type="ECO:0000313" key="3">
    <source>
        <dbReference type="Proteomes" id="UP000254701"/>
    </source>
</evidence>
<evidence type="ECO:0000256" key="1">
    <source>
        <dbReference type="SAM" id="Phobius"/>
    </source>
</evidence>
<reference evidence="2 3" key="1">
    <citation type="submission" date="2018-06" db="EMBL/GenBank/DDBJ databases">
        <authorList>
            <consortium name="Pathogen Informatics"/>
            <person name="Doyle S."/>
        </authorList>
    </citation>
    <scope>NUCLEOTIDE SEQUENCE [LARGE SCALE GENOMIC DNA]</scope>
    <source>
        <strain evidence="2 3">NCTC10684</strain>
    </source>
</reference>
<keyword evidence="1" id="KW-1133">Transmembrane helix</keyword>
<dbReference type="EMBL" id="UFSM01000001">
    <property type="protein sequence ID" value="SUU88980.1"/>
    <property type="molecule type" value="Genomic_DNA"/>
</dbReference>
<organism evidence="2 3">
    <name type="scientific">Aminobacter aminovorans</name>
    <name type="common">Chelatobacter heintzii</name>
    <dbReference type="NCBI Taxonomy" id="83263"/>
    <lineage>
        <taxon>Bacteria</taxon>
        <taxon>Pseudomonadati</taxon>
        <taxon>Pseudomonadota</taxon>
        <taxon>Alphaproteobacteria</taxon>
        <taxon>Hyphomicrobiales</taxon>
        <taxon>Phyllobacteriaceae</taxon>
        <taxon>Aminobacter</taxon>
    </lineage>
</organism>
<feature type="transmembrane region" description="Helical" evidence="1">
    <location>
        <begin position="93"/>
        <end position="115"/>
    </location>
</feature>
<feature type="transmembrane region" description="Helical" evidence="1">
    <location>
        <begin position="121"/>
        <end position="138"/>
    </location>
</feature>
<gene>
    <name evidence="2" type="ORF">NCTC10684_02212</name>
</gene>
<name>A0A380WJE7_AMIAI</name>
<dbReference type="Proteomes" id="UP000254701">
    <property type="component" value="Unassembled WGS sequence"/>
</dbReference>
<sequence>MFGPAQVLSRFINMVAGISLAPLTLAIISAALMTSGVGVLLATAPSIAGAMSFAVIFGMGDGLFSIVTGALPLALFGSDGYGRLEGRAMSARLIVPAVAPFALAFAMATICISWALSFTVLLGVTALAIFAAIGRLAARSSS</sequence>
<evidence type="ECO:0000313" key="2">
    <source>
        <dbReference type="EMBL" id="SUU88980.1"/>
    </source>
</evidence>
<dbReference type="RefSeq" id="WP_174969003.1">
    <property type="nucleotide sequence ID" value="NZ_BAAAVY010000019.1"/>
</dbReference>
<keyword evidence="1" id="KW-0472">Membrane</keyword>
<proteinExistence type="predicted"/>
<protein>
    <submittedName>
        <fullName evidence="2">Uncharacterized protein</fullName>
    </submittedName>
</protein>
<feature type="transmembrane region" description="Helical" evidence="1">
    <location>
        <begin position="12"/>
        <end position="32"/>
    </location>
</feature>
<accession>A0A380WJE7</accession>